<keyword evidence="8" id="KW-1185">Reference proteome</keyword>
<dbReference type="InterPro" id="IPR000620">
    <property type="entry name" value="EamA_dom"/>
</dbReference>
<evidence type="ECO:0000256" key="4">
    <source>
        <dbReference type="ARBA" id="ARBA00023136"/>
    </source>
</evidence>
<dbReference type="RefSeq" id="WP_183964933.1">
    <property type="nucleotide sequence ID" value="NZ_BAABEW010000017.1"/>
</dbReference>
<evidence type="ECO:0000256" key="2">
    <source>
        <dbReference type="ARBA" id="ARBA00022692"/>
    </source>
</evidence>
<feature type="transmembrane region" description="Helical" evidence="5">
    <location>
        <begin position="177"/>
        <end position="199"/>
    </location>
</feature>
<dbReference type="Pfam" id="PF00892">
    <property type="entry name" value="EamA"/>
    <property type="match status" value="2"/>
</dbReference>
<reference evidence="7 8" key="1">
    <citation type="submission" date="2020-08" db="EMBL/GenBank/DDBJ databases">
        <title>Genomic Encyclopedia of Type Strains, Phase IV (KMG-IV): sequencing the most valuable type-strain genomes for metagenomic binning, comparative biology and taxonomic classification.</title>
        <authorList>
            <person name="Goeker M."/>
        </authorList>
    </citation>
    <scope>NUCLEOTIDE SEQUENCE [LARGE SCALE GENOMIC DNA]</scope>
    <source>
        <strain evidence="7 8">DSM 29781</strain>
    </source>
</reference>
<evidence type="ECO:0000313" key="7">
    <source>
        <dbReference type="EMBL" id="MBB5271025.1"/>
    </source>
</evidence>
<dbReference type="EMBL" id="JACHGB010000002">
    <property type="protein sequence ID" value="MBB5271025.1"/>
    <property type="molecule type" value="Genomic_DNA"/>
</dbReference>
<feature type="transmembrane region" description="Helical" evidence="5">
    <location>
        <begin position="153"/>
        <end position="170"/>
    </location>
</feature>
<keyword evidence="2 5" id="KW-0812">Transmembrane</keyword>
<keyword evidence="4 5" id="KW-0472">Membrane</keyword>
<feature type="transmembrane region" description="Helical" evidence="5">
    <location>
        <begin position="267"/>
        <end position="289"/>
    </location>
</feature>
<comment type="subcellular location">
    <subcellularLocation>
        <location evidence="1">Membrane</location>
        <topology evidence="1">Multi-pass membrane protein</topology>
    </subcellularLocation>
</comment>
<dbReference type="Proteomes" id="UP000532440">
    <property type="component" value="Unassembled WGS sequence"/>
</dbReference>
<protein>
    <submittedName>
        <fullName evidence="7">Drug/metabolite transporter (DMT)-like permease</fullName>
    </submittedName>
</protein>
<dbReference type="GO" id="GO:0016020">
    <property type="term" value="C:membrane"/>
    <property type="evidence" value="ECO:0007669"/>
    <property type="project" value="UniProtKB-SubCell"/>
</dbReference>
<accession>A0A7W8HFG9</accession>
<feature type="domain" description="EamA" evidence="6">
    <location>
        <begin position="7"/>
        <end position="136"/>
    </location>
</feature>
<name>A0A7W8HFG9_9BURK</name>
<comment type="caution">
    <text evidence="7">The sequence shown here is derived from an EMBL/GenBank/DDBJ whole genome shotgun (WGS) entry which is preliminary data.</text>
</comment>
<sequence>MTARHWLLLVATAASFASSILINKVLIGQLPPFTLAASRALLAAPICLLALRLAGRRLPRGEDLRTVVYAAIGVIVIPYCALALGQRTISGGLSGILYSTMPLFTLLAAHFILHDERMGLRKLSGVALGVAGVVAVIGPSLLGGLGAHAVAELITLCGPLAYAIGAVLMRRSKHIDALVLTTGMFVVAGAVLAPVALLAERPWTLAPDAATIGWLLLMVVFGTILPAALNYLLVQRVGATRASVAMFLMPMIAVLAGALMMGERLGAPAFAGMALILAGSVLVNGVGFGRSARARVQVKSQAQAQAQAQVKAEAQAQAQAQVKAEAQA</sequence>
<evidence type="ECO:0000256" key="5">
    <source>
        <dbReference type="SAM" id="Phobius"/>
    </source>
</evidence>
<organism evidence="7 8">
    <name type="scientific">Quisquiliibacterium transsilvanicum</name>
    <dbReference type="NCBI Taxonomy" id="1549638"/>
    <lineage>
        <taxon>Bacteria</taxon>
        <taxon>Pseudomonadati</taxon>
        <taxon>Pseudomonadota</taxon>
        <taxon>Betaproteobacteria</taxon>
        <taxon>Burkholderiales</taxon>
        <taxon>Burkholderiaceae</taxon>
        <taxon>Quisquiliibacterium</taxon>
    </lineage>
</organism>
<feature type="transmembrane region" description="Helical" evidence="5">
    <location>
        <begin position="66"/>
        <end position="84"/>
    </location>
</feature>
<evidence type="ECO:0000313" key="8">
    <source>
        <dbReference type="Proteomes" id="UP000532440"/>
    </source>
</evidence>
<dbReference type="AlphaFoldDB" id="A0A7W8HFG9"/>
<dbReference type="PANTHER" id="PTHR32322">
    <property type="entry name" value="INNER MEMBRANE TRANSPORTER"/>
    <property type="match status" value="1"/>
</dbReference>
<feature type="transmembrane region" description="Helical" evidence="5">
    <location>
        <begin position="211"/>
        <end position="232"/>
    </location>
</feature>
<feature type="transmembrane region" description="Helical" evidence="5">
    <location>
        <begin position="244"/>
        <end position="261"/>
    </location>
</feature>
<proteinExistence type="predicted"/>
<dbReference type="InterPro" id="IPR037185">
    <property type="entry name" value="EmrE-like"/>
</dbReference>
<gene>
    <name evidence="7" type="ORF">HNQ70_001029</name>
</gene>
<feature type="domain" description="EamA" evidence="6">
    <location>
        <begin position="152"/>
        <end position="284"/>
    </location>
</feature>
<keyword evidence="3 5" id="KW-1133">Transmembrane helix</keyword>
<evidence type="ECO:0000256" key="1">
    <source>
        <dbReference type="ARBA" id="ARBA00004141"/>
    </source>
</evidence>
<dbReference type="InterPro" id="IPR050638">
    <property type="entry name" value="AA-Vitamin_Transporters"/>
</dbReference>
<dbReference type="SUPFAM" id="SSF103481">
    <property type="entry name" value="Multidrug resistance efflux transporter EmrE"/>
    <property type="match status" value="2"/>
</dbReference>
<feature type="transmembrane region" description="Helical" evidence="5">
    <location>
        <begin position="125"/>
        <end position="147"/>
    </location>
</feature>
<feature type="transmembrane region" description="Helical" evidence="5">
    <location>
        <begin position="96"/>
        <end position="113"/>
    </location>
</feature>
<feature type="transmembrane region" description="Helical" evidence="5">
    <location>
        <begin position="33"/>
        <end position="54"/>
    </location>
</feature>
<evidence type="ECO:0000259" key="6">
    <source>
        <dbReference type="Pfam" id="PF00892"/>
    </source>
</evidence>
<evidence type="ECO:0000256" key="3">
    <source>
        <dbReference type="ARBA" id="ARBA00022989"/>
    </source>
</evidence>
<dbReference type="PANTHER" id="PTHR32322:SF9">
    <property type="entry name" value="AMINO-ACID METABOLITE EFFLUX PUMP-RELATED"/>
    <property type="match status" value="1"/>
</dbReference>